<dbReference type="EMBL" id="CM042883">
    <property type="protein sequence ID" value="KAI4377752.1"/>
    <property type="molecule type" value="Genomic_DNA"/>
</dbReference>
<evidence type="ECO:0000313" key="2">
    <source>
        <dbReference type="Proteomes" id="UP001057402"/>
    </source>
</evidence>
<keyword evidence="2" id="KW-1185">Reference proteome</keyword>
<reference evidence="2" key="1">
    <citation type="journal article" date="2023" name="Front. Plant Sci.">
        <title>Chromosomal-level genome assembly of Melastoma candidum provides insights into trichome evolution.</title>
        <authorList>
            <person name="Zhong Y."/>
            <person name="Wu W."/>
            <person name="Sun C."/>
            <person name="Zou P."/>
            <person name="Liu Y."/>
            <person name="Dai S."/>
            <person name="Zhou R."/>
        </authorList>
    </citation>
    <scope>NUCLEOTIDE SEQUENCE [LARGE SCALE GENOMIC DNA]</scope>
</reference>
<sequence>MMKLRCLVQVVLLCHHLARSCGEIVFQLNQGQQLRDWEHLLSPSGIFKLGFFSPSSSSYSYLGIWYSKLPHNPEAIWVANPSNPILNSSGVLTLDGDGRLKIEQNGNETIVVSTNPVATVGNTTLNLLDDGNLLLRGVNPDGSEGAILWQSFDYPTNTLLPGMRLGRNLKSGKNWTLVSWLSDRDPAPGAFRLGVDPGSIDQIVVWRRDEVYWTSGEWSNGEFRSAPELPHGGGAYQFSFVTDEEGGKYFTVSERNSSMITRWELNLWGQIIQATLAADGQTWKYSTTSSCNSSGNDSGAVCIDQKPSHCRNNSELFVQMRGYYNSGELLYSDHNSSLTISDCHSLCWNNCSCVAFGSLFTDGTGCEFWNKGGMFIANDNFDVLYVLSLATGPGEEMGRSGGRSTKNLRRLWYIWLIAGTVPGLLAGLAYLLYSRKRNQRIEQLGGYRSQRNQSMRLLEMNPQIVRLHKFRGISKSRRTRTKDSDFLLYSFEEIDAATDCFSHTNKLGEGGFGPVYKGMLLDGQEIAVKRLSRNSGQGHEEFVNEITLIAELQHTNLVRLLGCCVQADEKMLIYEYMPNKSLDSFLFDSDKRKLLDWKRRLCIIEGVAQGLLYLHRYSRLKVIHRDLKASNILLDKDMLPKISDFGMARIFGQNESRANTNRVVGTYGYMSPEYAMKGIFSVKSDVFSFGVLLLEVVTGRRNGVFTSSSPISLIEQTWDAWSNGNILALTDPTLGSSCPGNELVRIIHVGLLCVQENPADRPTMSTVIGMITNDNTVLPDPKQAAYCIGKSESGESSSGGNPTLHSVNGLSISVVEAR</sequence>
<organism evidence="1 2">
    <name type="scientific">Melastoma candidum</name>
    <dbReference type="NCBI Taxonomy" id="119954"/>
    <lineage>
        <taxon>Eukaryota</taxon>
        <taxon>Viridiplantae</taxon>
        <taxon>Streptophyta</taxon>
        <taxon>Embryophyta</taxon>
        <taxon>Tracheophyta</taxon>
        <taxon>Spermatophyta</taxon>
        <taxon>Magnoliopsida</taxon>
        <taxon>eudicotyledons</taxon>
        <taxon>Gunneridae</taxon>
        <taxon>Pentapetalae</taxon>
        <taxon>rosids</taxon>
        <taxon>malvids</taxon>
        <taxon>Myrtales</taxon>
        <taxon>Melastomataceae</taxon>
        <taxon>Melastomatoideae</taxon>
        <taxon>Melastomateae</taxon>
        <taxon>Melastoma</taxon>
    </lineage>
</organism>
<evidence type="ECO:0000313" key="1">
    <source>
        <dbReference type="EMBL" id="KAI4377752.1"/>
    </source>
</evidence>
<gene>
    <name evidence="1" type="ORF">MLD38_015330</name>
</gene>
<protein>
    <submittedName>
        <fullName evidence="1">Uncharacterized protein</fullName>
    </submittedName>
</protein>
<comment type="caution">
    <text evidence="1">The sequence shown here is derived from an EMBL/GenBank/DDBJ whole genome shotgun (WGS) entry which is preliminary data.</text>
</comment>
<accession>A0ACB9RP79</accession>
<dbReference type="Proteomes" id="UP001057402">
    <property type="component" value="Chromosome 4"/>
</dbReference>
<proteinExistence type="predicted"/>
<name>A0ACB9RP79_9MYRT</name>